<dbReference type="EMBL" id="JACIJM010000003">
    <property type="protein sequence ID" value="MBB5721588.1"/>
    <property type="molecule type" value="Genomic_DNA"/>
</dbReference>
<dbReference type="RefSeq" id="WP_221235357.1">
    <property type="nucleotide sequence ID" value="NZ_JACIJM010000003.1"/>
</dbReference>
<evidence type="ECO:0000256" key="4">
    <source>
        <dbReference type="ARBA" id="ARBA00022989"/>
    </source>
</evidence>
<dbReference type="GO" id="GO:0055085">
    <property type="term" value="P:transmembrane transport"/>
    <property type="evidence" value="ECO:0007669"/>
    <property type="project" value="TreeGrafter"/>
</dbReference>
<dbReference type="PANTHER" id="PTHR21716:SF16">
    <property type="entry name" value="BLL1467 PROTEIN"/>
    <property type="match status" value="1"/>
</dbReference>
<sequence length="389" mass="41804">MTNILTPKFAYHPDAGLMQQLKSQIDNKGLHAMNDIQKIKNLLVFMSIILAFAALYFARDMFLPIVIGVIVALTLSPVVRSLARLGVPEPLTAIVLIFGAVLVLLTGTYLLSGPVSEIMDNAPEMGQELREKLRGLAASLESAQRASDQVEDLANGNDTTPVVTLEQPGLLAFAASSIANFMGLTIVGLILAMFILASGNLFYVKLVEAFPNFSDKRRAIKTARDIEQQISRYFLTITVINAALGASIAAAMYLVGLPNPLLWGVIAFALNFLPFVGAVAGAFLVAAFGILSFDTLLAGLLPAAIYLVLTSIEGQFVTPNILGRRLEMNTVSVFLTVIVWSWLWSVPGALMAVPFLLLLKVICNNVPSLSVLGNFLGPKLAQDVEAEAD</sequence>
<comment type="caution">
    <text evidence="7">The sequence shown here is derived from an EMBL/GenBank/DDBJ whole genome shotgun (WGS) entry which is preliminary data.</text>
</comment>
<reference evidence="7 8" key="1">
    <citation type="submission" date="2020-08" db="EMBL/GenBank/DDBJ databases">
        <title>Genomic Encyclopedia of Type Strains, Phase IV (KMG-IV): sequencing the most valuable type-strain genomes for metagenomic binning, comparative biology and taxonomic classification.</title>
        <authorList>
            <person name="Goeker M."/>
        </authorList>
    </citation>
    <scope>NUCLEOTIDE SEQUENCE [LARGE SCALE GENOMIC DNA]</scope>
    <source>
        <strain evidence="7 8">DSM 101064</strain>
    </source>
</reference>
<organism evidence="7 8">
    <name type="scientific">Yoonia ponticola</name>
    <dbReference type="NCBI Taxonomy" id="1524255"/>
    <lineage>
        <taxon>Bacteria</taxon>
        <taxon>Pseudomonadati</taxon>
        <taxon>Pseudomonadota</taxon>
        <taxon>Alphaproteobacteria</taxon>
        <taxon>Rhodobacterales</taxon>
        <taxon>Paracoccaceae</taxon>
        <taxon>Yoonia</taxon>
    </lineage>
</organism>
<feature type="transmembrane region" description="Helical" evidence="6">
    <location>
        <begin position="233"/>
        <end position="255"/>
    </location>
</feature>
<feature type="transmembrane region" description="Helical" evidence="6">
    <location>
        <begin position="332"/>
        <end position="359"/>
    </location>
</feature>
<keyword evidence="3 6" id="KW-0812">Transmembrane</keyword>
<name>A0A7W9BJA0_9RHOB</name>
<keyword evidence="4 6" id="KW-1133">Transmembrane helix</keyword>
<feature type="transmembrane region" description="Helical" evidence="6">
    <location>
        <begin position="170"/>
        <end position="196"/>
    </location>
</feature>
<dbReference type="Pfam" id="PF01594">
    <property type="entry name" value="AI-2E_transport"/>
    <property type="match status" value="1"/>
</dbReference>
<evidence type="ECO:0000256" key="2">
    <source>
        <dbReference type="ARBA" id="ARBA00009773"/>
    </source>
</evidence>
<evidence type="ECO:0000256" key="3">
    <source>
        <dbReference type="ARBA" id="ARBA00022692"/>
    </source>
</evidence>
<dbReference type="GO" id="GO:0016020">
    <property type="term" value="C:membrane"/>
    <property type="evidence" value="ECO:0007669"/>
    <property type="project" value="UniProtKB-SubCell"/>
</dbReference>
<gene>
    <name evidence="7" type="ORF">FHS72_001200</name>
</gene>
<evidence type="ECO:0000313" key="7">
    <source>
        <dbReference type="EMBL" id="MBB5721588.1"/>
    </source>
</evidence>
<evidence type="ECO:0000256" key="6">
    <source>
        <dbReference type="SAM" id="Phobius"/>
    </source>
</evidence>
<keyword evidence="5 6" id="KW-0472">Membrane</keyword>
<feature type="transmembrane region" description="Helical" evidence="6">
    <location>
        <begin position="295"/>
        <end position="312"/>
    </location>
</feature>
<protein>
    <submittedName>
        <fullName evidence="7">Putative PurR-regulated permease PerM</fullName>
    </submittedName>
</protein>
<keyword evidence="8" id="KW-1185">Reference proteome</keyword>
<dbReference type="InterPro" id="IPR002549">
    <property type="entry name" value="AI-2E-like"/>
</dbReference>
<accession>A0A7W9BJA0</accession>
<feature type="transmembrane region" description="Helical" evidence="6">
    <location>
        <begin position="62"/>
        <end position="79"/>
    </location>
</feature>
<comment type="similarity">
    <text evidence="2">Belongs to the autoinducer-2 exporter (AI-2E) (TC 2.A.86) family.</text>
</comment>
<evidence type="ECO:0000256" key="1">
    <source>
        <dbReference type="ARBA" id="ARBA00004141"/>
    </source>
</evidence>
<feature type="transmembrane region" description="Helical" evidence="6">
    <location>
        <begin position="261"/>
        <end position="288"/>
    </location>
</feature>
<dbReference type="AlphaFoldDB" id="A0A7W9BJA0"/>
<dbReference type="PANTHER" id="PTHR21716">
    <property type="entry name" value="TRANSMEMBRANE PROTEIN"/>
    <property type="match status" value="1"/>
</dbReference>
<evidence type="ECO:0000256" key="5">
    <source>
        <dbReference type="ARBA" id="ARBA00023136"/>
    </source>
</evidence>
<feature type="transmembrane region" description="Helical" evidence="6">
    <location>
        <begin position="39"/>
        <end position="56"/>
    </location>
</feature>
<dbReference type="Proteomes" id="UP000535415">
    <property type="component" value="Unassembled WGS sequence"/>
</dbReference>
<proteinExistence type="inferred from homology"/>
<feature type="transmembrane region" description="Helical" evidence="6">
    <location>
        <begin position="91"/>
        <end position="111"/>
    </location>
</feature>
<comment type="subcellular location">
    <subcellularLocation>
        <location evidence="1">Membrane</location>
        <topology evidence="1">Multi-pass membrane protein</topology>
    </subcellularLocation>
</comment>
<evidence type="ECO:0000313" key="8">
    <source>
        <dbReference type="Proteomes" id="UP000535415"/>
    </source>
</evidence>